<dbReference type="InterPro" id="IPR051465">
    <property type="entry name" value="Cell_Envelope_Struct_Comp"/>
</dbReference>
<feature type="compositionally biased region" description="Polar residues" evidence="1">
    <location>
        <begin position="245"/>
        <end position="260"/>
    </location>
</feature>
<dbReference type="InterPro" id="IPR044016">
    <property type="entry name" value="Big_13"/>
</dbReference>
<dbReference type="Pfam" id="PF12733">
    <property type="entry name" value="Cadherin-like"/>
    <property type="match status" value="1"/>
</dbReference>
<feature type="compositionally biased region" description="Low complexity" evidence="1">
    <location>
        <begin position="727"/>
        <end position="738"/>
    </location>
</feature>
<protein>
    <submittedName>
        <fullName evidence="3">S-layer homology domain-containing protein</fullName>
    </submittedName>
</protein>
<feature type="compositionally biased region" description="Polar residues" evidence="1">
    <location>
        <begin position="920"/>
        <end position="933"/>
    </location>
</feature>
<dbReference type="Proteomes" id="UP000535838">
    <property type="component" value="Unassembled WGS sequence"/>
</dbReference>
<dbReference type="Pfam" id="PF00395">
    <property type="entry name" value="SLH"/>
    <property type="match status" value="3"/>
</dbReference>
<dbReference type="PROSITE" id="PS51272">
    <property type="entry name" value="SLH"/>
    <property type="match status" value="3"/>
</dbReference>
<feature type="compositionally biased region" description="Low complexity" evidence="1">
    <location>
        <begin position="634"/>
        <end position="645"/>
    </location>
</feature>
<reference evidence="3 4" key="1">
    <citation type="submission" date="2020-08" db="EMBL/GenBank/DDBJ databases">
        <title>Cohnella phylogeny.</title>
        <authorList>
            <person name="Dunlap C."/>
        </authorList>
    </citation>
    <scope>NUCLEOTIDE SEQUENCE [LARGE SCALE GENOMIC DNA]</scope>
    <source>
        <strain evidence="3 4">DSM 25241</strain>
    </source>
</reference>
<dbReference type="InterPro" id="IPR013783">
    <property type="entry name" value="Ig-like_fold"/>
</dbReference>
<dbReference type="PANTHER" id="PTHR43308">
    <property type="entry name" value="OUTER MEMBRANE PROTEIN ALPHA-RELATED"/>
    <property type="match status" value="1"/>
</dbReference>
<feature type="domain" description="SLH" evidence="2">
    <location>
        <begin position="1179"/>
        <end position="1242"/>
    </location>
</feature>
<proteinExistence type="predicted"/>
<dbReference type="RefSeq" id="WP_185118675.1">
    <property type="nucleotide sequence ID" value="NZ_JACJVQ010000005.1"/>
</dbReference>
<evidence type="ECO:0000259" key="2">
    <source>
        <dbReference type="PROSITE" id="PS51272"/>
    </source>
</evidence>
<keyword evidence="4" id="KW-1185">Reference proteome</keyword>
<dbReference type="Gene3D" id="2.60.40.10">
    <property type="entry name" value="Immunoglobulins"/>
    <property type="match status" value="10"/>
</dbReference>
<evidence type="ECO:0000313" key="4">
    <source>
        <dbReference type="Proteomes" id="UP000535838"/>
    </source>
</evidence>
<organism evidence="3 4">
    <name type="scientific">Cohnella thailandensis</name>
    <dbReference type="NCBI Taxonomy" id="557557"/>
    <lineage>
        <taxon>Bacteria</taxon>
        <taxon>Bacillati</taxon>
        <taxon>Bacillota</taxon>
        <taxon>Bacilli</taxon>
        <taxon>Bacillales</taxon>
        <taxon>Paenibacillaceae</taxon>
        <taxon>Cohnella</taxon>
    </lineage>
</organism>
<evidence type="ECO:0000256" key="1">
    <source>
        <dbReference type="SAM" id="MobiDB-lite"/>
    </source>
</evidence>
<gene>
    <name evidence="3" type="ORF">H7B67_04845</name>
</gene>
<feature type="region of interest" description="Disordered" evidence="1">
    <location>
        <begin position="727"/>
        <end position="749"/>
    </location>
</feature>
<dbReference type="NCBIfam" id="NF033510">
    <property type="entry name" value="Ca_tandemer"/>
    <property type="match status" value="10"/>
</dbReference>
<feature type="region of interest" description="Disordered" evidence="1">
    <location>
        <begin position="240"/>
        <end position="276"/>
    </location>
</feature>
<feature type="domain" description="SLH" evidence="2">
    <location>
        <begin position="1243"/>
        <end position="1302"/>
    </location>
</feature>
<dbReference type="InterPro" id="IPR025883">
    <property type="entry name" value="Cadherin-like_domain"/>
</dbReference>
<feature type="domain" description="SLH" evidence="2">
    <location>
        <begin position="1115"/>
        <end position="1178"/>
    </location>
</feature>
<name>A0A841SU58_9BACL</name>
<dbReference type="Pfam" id="PF19077">
    <property type="entry name" value="Big_13"/>
    <property type="match status" value="10"/>
</dbReference>
<dbReference type="EMBL" id="JACJVQ010000005">
    <property type="protein sequence ID" value="MBB6633430.1"/>
    <property type="molecule type" value="Genomic_DNA"/>
</dbReference>
<dbReference type="InterPro" id="IPR001119">
    <property type="entry name" value="SLH_dom"/>
</dbReference>
<comment type="caution">
    <text evidence="3">The sequence shown here is derived from an EMBL/GenBank/DDBJ whole genome shotgun (WGS) entry which is preliminary data.</text>
</comment>
<sequence>MTVPPFHSIYSNASFDLWSEDSDATFECSLDGAVFAACANNNAYAGLTDGWHTLLARAVSSSGESDSSPASYSWLIETGPPAAPNLIAPANGSATTPLPAIRGTASNAKVTVFVDDVELGTIDVNNDGSWTFPLTVPLSDGSHTVSTRAVDAAGNAGAYSATHTFTVDSIPPGAPTIINPANGGITNNSTPIFRGSAEPNVSVTVLLDGAAAATVNANASGNWSWTPSAPLADGAHVAKAKATDSAGNESSDSGANTFTVDTAAPPAPVLTSPAHGSTLADFTPTISGTAEANATVTVIIDSVPVGTTVANVSGNWTLGLPSSLSEGLHTAMGRATDAAGNTSPNSALHSFTVDSTPPAAPVVITPANGTSTNDPTPVFSGTAVPNVSITVLLDGAAAATVNADASGNWSWTPSAPLADGAHVAKAKATDSAGNASPDSGSHTFTVDATAPAAPAIAGPADGSILAVVTPSVSGTAEAYSTVTVIIDGASAGTTVVNGSGHWTWTASVPLAEGTHTVKAIATDAQGNTGSISAENAFVVDTTAPSAPAIVSPSDGSVVTDSTPTIGGTAEANATVSVLLDGSSAGTVMTNASGVWSWTPSTTLAEGDHSVKATATDAVGNESVDSTAVTFTVDTTAPSSPTITSPEDGSATSNAKPMIGGTAEVNATVTVLLDGSSAATVTADASGVWSWTPGTALTDGAHSIKATATDAVGNESVESTAVTFTVDTTAPGAPAATSPEDGSATSNARPMIGGTAEANATVTVLLDGASAATVTADASGVWSWTPSTALTDGAHSIKAIATDTVGNESVESTAVTFAVDTTAPGTPTVTSPEDGSATSYARPTIGGTAEADATVTVLLDGSSAATVTADASGVWSWMPSTALTDGAHSVKATATDAVGNESVESTAVTFTVDTTAPGAPTVTSPEDGSATSNAKPTIGGTAEANATVAVLLDGSSAATVTADASGVWSWTPGTALAEGDHSVKVTATDAVGNESAESAAVAFSVRTAVVAPPSSSPATLLVELKLTSDDEALALTPAFKPDVFFYRAQTNREEVRLQATANLSGMKLSLNGAAWDGDDILKLKEGDNELQIVVTAANGMQASYSLALHREAAEPVVPCPFVDVAGHWAGTNVCEAYELGIVNGIDDSHFQPNRYVTRAEFAVMLMNAIKPSGAASDTGAAAFADEQTIPEWAVPAVKWAKDAGVAAGFPDGSFRPQQEISRAEMAVMLIHAASWPTETEETGALGFKDDADIPNWARSSVRVAVSRGVLEGSDEGRFQPEALLTRAEAATALLRLFAERSGG</sequence>
<dbReference type="PANTHER" id="PTHR43308:SF5">
    <property type="entry name" value="S-LAYER PROTEIN _ PEPTIDOGLYCAN ENDO-BETA-N-ACETYLGLUCOSAMINIDASE"/>
    <property type="match status" value="1"/>
</dbReference>
<evidence type="ECO:0000313" key="3">
    <source>
        <dbReference type="EMBL" id="MBB6633430.1"/>
    </source>
</evidence>
<accession>A0A841SU58</accession>
<feature type="region of interest" description="Disordered" evidence="1">
    <location>
        <begin position="913"/>
        <end position="933"/>
    </location>
</feature>
<feature type="region of interest" description="Disordered" evidence="1">
    <location>
        <begin position="634"/>
        <end position="653"/>
    </location>
</feature>